<accession>A0ABD1YJ70</accession>
<organism evidence="1 2">
    <name type="scientific">Riccia fluitans</name>
    <dbReference type="NCBI Taxonomy" id="41844"/>
    <lineage>
        <taxon>Eukaryota</taxon>
        <taxon>Viridiplantae</taxon>
        <taxon>Streptophyta</taxon>
        <taxon>Embryophyta</taxon>
        <taxon>Marchantiophyta</taxon>
        <taxon>Marchantiopsida</taxon>
        <taxon>Marchantiidae</taxon>
        <taxon>Marchantiales</taxon>
        <taxon>Ricciaceae</taxon>
        <taxon>Riccia</taxon>
    </lineage>
</organism>
<evidence type="ECO:0000313" key="2">
    <source>
        <dbReference type="Proteomes" id="UP001605036"/>
    </source>
</evidence>
<reference evidence="1 2" key="1">
    <citation type="submission" date="2024-09" db="EMBL/GenBank/DDBJ databases">
        <title>Chromosome-scale assembly of Riccia fluitans.</title>
        <authorList>
            <person name="Paukszto L."/>
            <person name="Sawicki J."/>
            <person name="Karawczyk K."/>
            <person name="Piernik-Szablinska J."/>
            <person name="Szczecinska M."/>
            <person name="Mazdziarz M."/>
        </authorList>
    </citation>
    <scope>NUCLEOTIDE SEQUENCE [LARGE SCALE GENOMIC DNA]</scope>
    <source>
        <strain evidence="1">Rf_01</strain>
        <tissue evidence="1">Aerial parts of the thallus</tissue>
    </source>
</reference>
<evidence type="ECO:0000313" key="1">
    <source>
        <dbReference type="EMBL" id="KAL2630449.1"/>
    </source>
</evidence>
<sequence length="91" mass="10797">MKPGSCGGRLGFRTYKRRSANECQEKLPSTLRYRREVGAKSKELRPKSFLLRNYPKTERWKKYRMMQTAGVLMCPQLPKYLRPPHSPNPRR</sequence>
<comment type="caution">
    <text evidence="1">The sequence shown here is derived from an EMBL/GenBank/DDBJ whole genome shotgun (WGS) entry which is preliminary data.</text>
</comment>
<gene>
    <name evidence="1" type="ORF">R1flu_015135</name>
</gene>
<keyword evidence="2" id="KW-1185">Reference proteome</keyword>
<dbReference type="AlphaFoldDB" id="A0ABD1YJ70"/>
<dbReference type="Proteomes" id="UP001605036">
    <property type="component" value="Unassembled WGS sequence"/>
</dbReference>
<protein>
    <submittedName>
        <fullName evidence="1">Uncharacterized protein</fullName>
    </submittedName>
</protein>
<dbReference type="EMBL" id="JBHFFA010000004">
    <property type="protein sequence ID" value="KAL2630449.1"/>
    <property type="molecule type" value="Genomic_DNA"/>
</dbReference>
<name>A0ABD1YJ70_9MARC</name>
<proteinExistence type="predicted"/>